<protein>
    <recommendedName>
        <fullName evidence="2">WAP domain-containing protein</fullName>
    </recommendedName>
</protein>
<evidence type="ECO:0000313" key="3">
    <source>
        <dbReference type="EMBL" id="KAH3855213.1"/>
    </source>
</evidence>
<evidence type="ECO:0000259" key="2">
    <source>
        <dbReference type="PROSITE" id="PS51390"/>
    </source>
</evidence>
<organism evidence="3 4">
    <name type="scientific">Dreissena polymorpha</name>
    <name type="common">Zebra mussel</name>
    <name type="synonym">Mytilus polymorpha</name>
    <dbReference type="NCBI Taxonomy" id="45954"/>
    <lineage>
        <taxon>Eukaryota</taxon>
        <taxon>Metazoa</taxon>
        <taxon>Spiralia</taxon>
        <taxon>Lophotrochozoa</taxon>
        <taxon>Mollusca</taxon>
        <taxon>Bivalvia</taxon>
        <taxon>Autobranchia</taxon>
        <taxon>Heteroconchia</taxon>
        <taxon>Euheterodonta</taxon>
        <taxon>Imparidentia</taxon>
        <taxon>Neoheterodontei</taxon>
        <taxon>Myida</taxon>
        <taxon>Dreissenoidea</taxon>
        <taxon>Dreissenidae</taxon>
        <taxon>Dreissena</taxon>
    </lineage>
</organism>
<evidence type="ECO:0000256" key="1">
    <source>
        <dbReference type="SAM" id="SignalP"/>
    </source>
</evidence>
<dbReference type="AlphaFoldDB" id="A0A9D4LCE2"/>
<dbReference type="GO" id="GO:0030414">
    <property type="term" value="F:peptidase inhibitor activity"/>
    <property type="evidence" value="ECO:0007669"/>
    <property type="project" value="InterPro"/>
</dbReference>
<sequence>MYRLAFHLCVFIFAAAAVASQKTCPSGVPGPPCDKKPCKKHGYTCIEKTCCRDVQCPFGGENGRCSNGKCRSGYFCNKGTCCLENSCPVFPAVVDPGCSTTTIPDKCKNDKDCKKGELCCRTNCGNMYCKGAQGN</sequence>
<dbReference type="GO" id="GO:0005576">
    <property type="term" value="C:extracellular region"/>
    <property type="evidence" value="ECO:0007669"/>
    <property type="project" value="InterPro"/>
</dbReference>
<dbReference type="InterPro" id="IPR008197">
    <property type="entry name" value="WAP_dom"/>
</dbReference>
<proteinExistence type="predicted"/>
<feature type="signal peptide" evidence="1">
    <location>
        <begin position="1"/>
        <end position="20"/>
    </location>
</feature>
<feature type="chain" id="PRO_5039060209" description="WAP domain-containing protein" evidence="1">
    <location>
        <begin position="21"/>
        <end position="135"/>
    </location>
</feature>
<keyword evidence="4" id="KW-1185">Reference proteome</keyword>
<dbReference type="PROSITE" id="PS51390">
    <property type="entry name" value="WAP"/>
    <property type="match status" value="1"/>
</dbReference>
<feature type="domain" description="WAP" evidence="2">
    <location>
        <begin position="80"/>
        <end position="133"/>
    </location>
</feature>
<dbReference type="Pfam" id="PF00095">
    <property type="entry name" value="WAP"/>
    <property type="match status" value="1"/>
</dbReference>
<comment type="caution">
    <text evidence="3">The sequence shown here is derived from an EMBL/GenBank/DDBJ whole genome shotgun (WGS) entry which is preliminary data.</text>
</comment>
<gene>
    <name evidence="3" type="ORF">DPMN_097777</name>
</gene>
<reference evidence="3" key="2">
    <citation type="submission" date="2020-11" db="EMBL/GenBank/DDBJ databases">
        <authorList>
            <person name="McCartney M.A."/>
            <person name="Auch B."/>
            <person name="Kono T."/>
            <person name="Mallez S."/>
            <person name="Becker A."/>
            <person name="Gohl D.M."/>
            <person name="Silverstein K.A.T."/>
            <person name="Koren S."/>
            <person name="Bechman K.B."/>
            <person name="Herman A."/>
            <person name="Abrahante J.E."/>
            <person name="Garbe J."/>
        </authorList>
    </citation>
    <scope>NUCLEOTIDE SEQUENCE</scope>
    <source>
        <strain evidence="3">Duluth1</strain>
        <tissue evidence="3">Whole animal</tissue>
    </source>
</reference>
<accession>A0A9D4LCE2</accession>
<evidence type="ECO:0000313" key="4">
    <source>
        <dbReference type="Proteomes" id="UP000828390"/>
    </source>
</evidence>
<dbReference type="Proteomes" id="UP000828390">
    <property type="component" value="Unassembled WGS sequence"/>
</dbReference>
<keyword evidence="1" id="KW-0732">Signal</keyword>
<name>A0A9D4LCE2_DREPO</name>
<reference evidence="3" key="1">
    <citation type="journal article" date="2019" name="bioRxiv">
        <title>The Genome of the Zebra Mussel, Dreissena polymorpha: A Resource for Invasive Species Research.</title>
        <authorList>
            <person name="McCartney M.A."/>
            <person name="Auch B."/>
            <person name="Kono T."/>
            <person name="Mallez S."/>
            <person name="Zhang Y."/>
            <person name="Obille A."/>
            <person name="Becker A."/>
            <person name="Abrahante J.E."/>
            <person name="Garbe J."/>
            <person name="Badalamenti J.P."/>
            <person name="Herman A."/>
            <person name="Mangelson H."/>
            <person name="Liachko I."/>
            <person name="Sullivan S."/>
            <person name="Sone E.D."/>
            <person name="Koren S."/>
            <person name="Silverstein K.A.T."/>
            <person name="Beckman K.B."/>
            <person name="Gohl D.M."/>
        </authorList>
    </citation>
    <scope>NUCLEOTIDE SEQUENCE</scope>
    <source>
        <strain evidence="3">Duluth1</strain>
        <tissue evidence="3">Whole animal</tissue>
    </source>
</reference>
<dbReference type="EMBL" id="JAIWYP010000003">
    <property type="protein sequence ID" value="KAH3855213.1"/>
    <property type="molecule type" value="Genomic_DNA"/>
</dbReference>